<protein>
    <submittedName>
        <fullName evidence="2">Uncharacterized protein</fullName>
    </submittedName>
</protein>
<evidence type="ECO:0000256" key="1">
    <source>
        <dbReference type="SAM" id="Phobius"/>
    </source>
</evidence>
<dbReference type="EMBL" id="GBRH01206842">
    <property type="protein sequence ID" value="JAD91053.1"/>
    <property type="molecule type" value="Transcribed_RNA"/>
</dbReference>
<keyword evidence="1" id="KW-1133">Transmembrane helix</keyword>
<sequence>MTGFGRTRRMPHLRSSPLFMLRIFPLLPSFSHNNDFFRTTRVFLFFKDTTVGTTPTFSTSFPVGNITASFVIIRFILWQLTGIFIRVLRRSARLSCLTAMLPFPQNTFIFRTTLLPSMLLCGRLIWLLQLGIRR</sequence>
<keyword evidence="1" id="KW-0472">Membrane</keyword>
<proteinExistence type="predicted"/>
<dbReference type="AlphaFoldDB" id="A0A0A9DWH6"/>
<accession>A0A0A9DWH6</accession>
<reference evidence="2" key="2">
    <citation type="journal article" date="2015" name="Data Brief">
        <title>Shoot transcriptome of the giant reed, Arundo donax.</title>
        <authorList>
            <person name="Barrero R.A."/>
            <person name="Guerrero F.D."/>
            <person name="Moolhuijzen P."/>
            <person name="Goolsby J.A."/>
            <person name="Tidwell J."/>
            <person name="Bellgard S.E."/>
            <person name="Bellgard M.I."/>
        </authorList>
    </citation>
    <scope>NUCLEOTIDE SEQUENCE</scope>
    <source>
        <tissue evidence="2">Shoot tissue taken approximately 20 cm above the soil surface</tissue>
    </source>
</reference>
<feature type="transmembrane region" description="Helical" evidence="1">
    <location>
        <begin position="108"/>
        <end position="128"/>
    </location>
</feature>
<reference evidence="2" key="1">
    <citation type="submission" date="2014-09" db="EMBL/GenBank/DDBJ databases">
        <authorList>
            <person name="Magalhaes I.L.F."/>
            <person name="Oliveira U."/>
            <person name="Santos F.R."/>
            <person name="Vidigal T.H.D.A."/>
            <person name="Brescovit A.D."/>
            <person name="Santos A.J."/>
        </authorList>
    </citation>
    <scope>NUCLEOTIDE SEQUENCE</scope>
    <source>
        <tissue evidence="2">Shoot tissue taken approximately 20 cm above the soil surface</tissue>
    </source>
</reference>
<name>A0A0A9DWH6_ARUDO</name>
<organism evidence="2">
    <name type="scientific">Arundo donax</name>
    <name type="common">Giant reed</name>
    <name type="synonym">Donax arundinaceus</name>
    <dbReference type="NCBI Taxonomy" id="35708"/>
    <lineage>
        <taxon>Eukaryota</taxon>
        <taxon>Viridiplantae</taxon>
        <taxon>Streptophyta</taxon>
        <taxon>Embryophyta</taxon>
        <taxon>Tracheophyta</taxon>
        <taxon>Spermatophyta</taxon>
        <taxon>Magnoliopsida</taxon>
        <taxon>Liliopsida</taxon>
        <taxon>Poales</taxon>
        <taxon>Poaceae</taxon>
        <taxon>PACMAD clade</taxon>
        <taxon>Arundinoideae</taxon>
        <taxon>Arundineae</taxon>
        <taxon>Arundo</taxon>
    </lineage>
</organism>
<keyword evidence="1" id="KW-0812">Transmembrane</keyword>
<evidence type="ECO:0000313" key="2">
    <source>
        <dbReference type="EMBL" id="JAD91053.1"/>
    </source>
</evidence>
<feature type="transmembrane region" description="Helical" evidence="1">
    <location>
        <begin position="66"/>
        <end position="88"/>
    </location>
</feature>